<accession>A0A1H0S4M3</accession>
<proteinExistence type="predicted"/>
<reference evidence="5" key="1">
    <citation type="submission" date="2016-10" db="EMBL/GenBank/DDBJ databases">
        <authorList>
            <person name="Varghese N."/>
            <person name="Submissions S."/>
        </authorList>
    </citation>
    <scope>NUCLEOTIDE SEQUENCE [LARGE SCALE GENOMIC DNA]</scope>
    <source>
        <strain evidence="5">IBRC-M10078</strain>
    </source>
</reference>
<keyword evidence="5" id="KW-1185">Reference proteome</keyword>
<dbReference type="InterPro" id="IPR010330">
    <property type="entry name" value="CoiA_nuc"/>
</dbReference>
<evidence type="ECO:0000313" key="5">
    <source>
        <dbReference type="Proteomes" id="UP000199159"/>
    </source>
</evidence>
<protein>
    <submittedName>
        <fullName evidence="4">Competence protein CoiA-like family, contains a predicted nuclease domain</fullName>
    </submittedName>
</protein>
<feature type="domain" description="Competence protein CoiA C-terminal" evidence="3">
    <location>
        <begin position="236"/>
        <end position="382"/>
    </location>
</feature>
<evidence type="ECO:0000259" key="1">
    <source>
        <dbReference type="Pfam" id="PF06054"/>
    </source>
</evidence>
<dbReference type="PIRSF" id="PIRSF007487">
    <property type="entry name" value="Competence-induced_CoiA_bac"/>
    <property type="match status" value="1"/>
</dbReference>
<dbReference type="InterPro" id="IPR021176">
    <property type="entry name" value="Competence-induced_CoiA"/>
</dbReference>
<dbReference type="InterPro" id="IPR057253">
    <property type="entry name" value="CoiA-like_N"/>
</dbReference>
<evidence type="ECO:0000313" key="4">
    <source>
        <dbReference type="EMBL" id="SDP36680.1"/>
    </source>
</evidence>
<organism evidence="4 5">
    <name type="scientific">Litchfieldia salsa</name>
    <dbReference type="NCBI Taxonomy" id="930152"/>
    <lineage>
        <taxon>Bacteria</taxon>
        <taxon>Bacillati</taxon>
        <taxon>Bacillota</taxon>
        <taxon>Bacilli</taxon>
        <taxon>Bacillales</taxon>
        <taxon>Bacillaceae</taxon>
        <taxon>Litchfieldia</taxon>
    </lineage>
</organism>
<feature type="domain" description="Competence protein CoiA-like N-terminal" evidence="2">
    <location>
        <begin position="19"/>
        <end position="63"/>
    </location>
</feature>
<dbReference type="STRING" id="930152.SAMN05216565_102540"/>
<evidence type="ECO:0000259" key="2">
    <source>
        <dbReference type="Pfam" id="PF25164"/>
    </source>
</evidence>
<dbReference type="EMBL" id="FNJU01000002">
    <property type="protein sequence ID" value="SDP36680.1"/>
    <property type="molecule type" value="Genomic_DNA"/>
</dbReference>
<gene>
    <name evidence="4" type="ORF">SAMN05216565_102540</name>
</gene>
<sequence length="401" mass="47580">MYVALRKNGQFLSLLDHGDSFKLRALRAEESFYCPVCKEEVQLKIGKKKANHFSHYKNSSCLIQVESESETHLNGKSQLFNWLKEQYINTKLEPYIKSIAQRPDVLVEDHNQLYAIEFQCSRLSEEIFMKRTELYQEKNIQPLWIIDKSYLKCVGSHQYKMSPFLWQFVTKISNQTARIFFFSPDSNSIFQLSSIIPISPTLVFGHFLEMNLSNLTLYELLHYEYKFNLKQIERIWLQHKQRHRLQFSIYPQKSHRKLLTNMYQSRIAPSLMPPEIGLPCESMYWIHTHSFIWQLWIMLDCLFTLKVGDNITFKQVFHAFMRRVRTRDIIIRKLPLLKANSHVSYAVLEYLECLCTVGVLERKNKGVYTKVTEFSFPKSDEETFEADQKILALLFQESCFL</sequence>
<dbReference type="InterPro" id="IPR057252">
    <property type="entry name" value="CoiA_C"/>
</dbReference>
<dbReference type="Pfam" id="PF06054">
    <property type="entry name" value="CoiA_nuc"/>
    <property type="match status" value="1"/>
</dbReference>
<dbReference type="Proteomes" id="UP000199159">
    <property type="component" value="Unassembled WGS sequence"/>
</dbReference>
<evidence type="ECO:0000259" key="3">
    <source>
        <dbReference type="Pfam" id="PF25166"/>
    </source>
</evidence>
<feature type="domain" description="Competence protein CoiA nuclease-like" evidence="1">
    <location>
        <begin position="68"/>
        <end position="223"/>
    </location>
</feature>
<dbReference type="Pfam" id="PF25164">
    <property type="entry name" value="CoiA_N"/>
    <property type="match status" value="1"/>
</dbReference>
<dbReference type="AlphaFoldDB" id="A0A1H0S4M3"/>
<name>A0A1H0S4M3_9BACI</name>
<dbReference type="Pfam" id="PF25166">
    <property type="entry name" value="CoiA_C"/>
    <property type="match status" value="1"/>
</dbReference>